<evidence type="ECO:0000313" key="3">
    <source>
        <dbReference type="EMBL" id="PKY72567.1"/>
    </source>
</evidence>
<evidence type="ECO:0000259" key="2">
    <source>
        <dbReference type="PROSITE" id="PS50006"/>
    </source>
</evidence>
<evidence type="ECO:0000313" key="4">
    <source>
        <dbReference type="Proteomes" id="UP000235122"/>
    </source>
</evidence>
<dbReference type="EMBL" id="PKKO01000003">
    <property type="protein sequence ID" value="PKY72567.1"/>
    <property type="molecule type" value="Genomic_DNA"/>
</dbReference>
<dbReference type="InterPro" id="IPR000253">
    <property type="entry name" value="FHA_dom"/>
</dbReference>
<evidence type="ECO:0000256" key="1">
    <source>
        <dbReference type="ARBA" id="ARBA00022553"/>
    </source>
</evidence>
<reference evidence="3 4" key="1">
    <citation type="submission" date="2017-12" db="EMBL/GenBank/DDBJ databases">
        <title>Phylogenetic diversity of female urinary microbiome.</title>
        <authorList>
            <person name="Thomas-White K."/>
            <person name="Wolfe A.J."/>
        </authorList>
    </citation>
    <scope>NUCLEOTIDE SEQUENCE [LARGE SCALE GENOMIC DNA]</scope>
    <source>
        <strain evidence="3 4">UMB0402</strain>
    </source>
</reference>
<dbReference type="CDD" id="cd00060">
    <property type="entry name" value="FHA"/>
    <property type="match status" value="1"/>
</dbReference>
<dbReference type="InterPro" id="IPR042287">
    <property type="entry name" value="FhaA_N_sf"/>
</dbReference>
<dbReference type="PANTHER" id="PTHR23308">
    <property type="entry name" value="NUCLEAR INHIBITOR OF PROTEIN PHOSPHATASE-1"/>
    <property type="match status" value="1"/>
</dbReference>
<protein>
    <submittedName>
        <fullName evidence="3">DUF2662 domain-containing protein</fullName>
    </submittedName>
</protein>
<gene>
    <name evidence="3" type="ORF">CYJ19_06930</name>
</gene>
<dbReference type="STRING" id="33007.HMPREF3198_00356"/>
<dbReference type="PROSITE" id="PS50006">
    <property type="entry name" value="FHA_DOMAIN"/>
    <property type="match status" value="1"/>
</dbReference>
<dbReference type="Gene3D" id="2.60.200.20">
    <property type="match status" value="1"/>
</dbReference>
<dbReference type="InterPro" id="IPR022128">
    <property type="entry name" value="FhaA_N"/>
</dbReference>
<dbReference type="InterPro" id="IPR050923">
    <property type="entry name" value="Cell_Proc_Reg/RNA_Proc"/>
</dbReference>
<dbReference type="RefSeq" id="WP_024332025.1">
    <property type="nucleotide sequence ID" value="NZ_JASOXK010000007.1"/>
</dbReference>
<keyword evidence="4" id="KW-1185">Reference proteome</keyword>
<dbReference type="AlphaFoldDB" id="A0A2I1IN57"/>
<dbReference type="Pfam" id="PF00498">
    <property type="entry name" value="FHA"/>
    <property type="match status" value="1"/>
</dbReference>
<keyword evidence="1" id="KW-0597">Phosphoprotein</keyword>
<dbReference type="Proteomes" id="UP000235122">
    <property type="component" value="Unassembled WGS sequence"/>
</dbReference>
<dbReference type="GeneID" id="35866685"/>
<feature type="domain" description="FHA" evidence="2">
    <location>
        <begin position="156"/>
        <end position="205"/>
    </location>
</feature>
<dbReference type="Pfam" id="PF12401">
    <property type="entry name" value="FhaA_N"/>
    <property type="match status" value="1"/>
</dbReference>
<dbReference type="SUPFAM" id="SSF49879">
    <property type="entry name" value="SMAD/FHA domain"/>
    <property type="match status" value="1"/>
</dbReference>
<organism evidence="3 4">
    <name type="scientific">Winkia neuii</name>
    <dbReference type="NCBI Taxonomy" id="33007"/>
    <lineage>
        <taxon>Bacteria</taxon>
        <taxon>Bacillati</taxon>
        <taxon>Actinomycetota</taxon>
        <taxon>Actinomycetes</taxon>
        <taxon>Actinomycetales</taxon>
        <taxon>Actinomycetaceae</taxon>
        <taxon>Winkia</taxon>
    </lineage>
</organism>
<name>A0A2I1IN57_9ACTO</name>
<dbReference type="Gene3D" id="3.30.2320.60">
    <property type="entry name" value="FhaA, phosphopeptide-binding domain (DUF3662)"/>
    <property type="match status" value="1"/>
</dbReference>
<dbReference type="InterPro" id="IPR008984">
    <property type="entry name" value="SMAD_FHA_dom_sf"/>
</dbReference>
<dbReference type="SMART" id="SM00240">
    <property type="entry name" value="FHA"/>
    <property type="match status" value="1"/>
</dbReference>
<sequence length="233" mass="24928">MSVFDRFENAVERGISGAFSKVFRSQLKPVDISAAVRRSMEDNTAAISSNRTVVPNEFTVSLSKADFDNIAGGQGDVLAEEMVNDATQYATEQSYSFVGPVVVTFTKDSAQETGSVRVTPATRRGPAAPVTSNQASPSHPVLEIDGKRWMLTEPVTVIGRGADADIVLSDSGVSRKHLELRITPTGVIATDLGSTNGSYVEGHRIDAATLLDGNELTVGRTHIFFYTSEGEEA</sequence>
<accession>A0A2I1IN57</accession>
<comment type="caution">
    <text evidence="3">The sequence shown here is derived from an EMBL/GenBank/DDBJ whole genome shotgun (WGS) entry which is preliminary data.</text>
</comment>
<proteinExistence type="predicted"/>